<comment type="caution">
    <text evidence="2">The sequence shown here is derived from an EMBL/GenBank/DDBJ whole genome shotgun (WGS) entry which is preliminary data.</text>
</comment>
<dbReference type="RefSeq" id="WP_380717437.1">
    <property type="nucleotide sequence ID" value="NZ_JBHSGI010000009.1"/>
</dbReference>
<dbReference type="Proteomes" id="UP001595973">
    <property type="component" value="Unassembled WGS sequence"/>
</dbReference>
<sequence>MTERYRATLFGPDVRAAQSDMGTAHLWTRDLEARGDQTDRLGENEAAFIAARDSFYIASNGNDGWPYLQHRGGPVGFLKVLDPGTLGFADYRGNRQYVSLGNVVRDDRVSLFFMDYVRKARLKLLGHMRAVDLAGDEALRERLRDPDYPGRAERGFVIAVDAFEWNCPQHIAQRFTVEEMMPVLAPMQQRIDELEAQLAALAPG</sequence>
<dbReference type="SUPFAM" id="SSF50475">
    <property type="entry name" value="FMN-binding split barrel"/>
    <property type="match status" value="1"/>
</dbReference>
<dbReference type="Pfam" id="PF01243">
    <property type="entry name" value="PNPOx_N"/>
    <property type="match status" value="1"/>
</dbReference>
<protein>
    <submittedName>
        <fullName evidence="2">Pyridoxamine 5'-phosphate oxidase family protein</fullName>
    </submittedName>
</protein>
<gene>
    <name evidence="2" type="ORF">ACFO5X_10725</name>
</gene>
<evidence type="ECO:0000313" key="2">
    <source>
        <dbReference type="EMBL" id="MFC4669029.1"/>
    </source>
</evidence>
<evidence type="ECO:0000259" key="1">
    <source>
        <dbReference type="Pfam" id="PF01243"/>
    </source>
</evidence>
<dbReference type="PANTHER" id="PTHR42815">
    <property type="entry name" value="FAD-BINDING, PUTATIVE (AFU_ORTHOLOGUE AFUA_6G07600)-RELATED"/>
    <property type="match status" value="1"/>
</dbReference>
<organism evidence="2 3">
    <name type="scientific">Seohaeicola nanhaiensis</name>
    <dbReference type="NCBI Taxonomy" id="1387282"/>
    <lineage>
        <taxon>Bacteria</taxon>
        <taxon>Pseudomonadati</taxon>
        <taxon>Pseudomonadota</taxon>
        <taxon>Alphaproteobacteria</taxon>
        <taxon>Rhodobacterales</taxon>
        <taxon>Roseobacteraceae</taxon>
        <taxon>Seohaeicola</taxon>
    </lineage>
</organism>
<dbReference type="PANTHER" id="PTHR42815:SF2">
    <property type="entry name" value="FAD-BINDING, PUTATIVE (AFU_ORTHOLOGUE AFUA_6G07600)-RELATED"/>
    <property type="match status" value="1"/>
</dbReference>
<keyword evidence="3" id="KW-1185">Reference proteome</keyword>
<proteinExistence type="predicted"/>
<dbReference type="InterPro" id="IPR011576">
    <property type="entry name" value="Pyridox_Oxase_N"/>
</dbReference>
<reference evidence="3" key="1">
    <citation type="journal article" date="2019" name="Int. J. Syst. Evol. Microbiol.">
        <title>The Global Catalogue of Microorganisms (GCM) 10K type strain sequencing project: providing services to taxonomists for standard genome sequencing and annotation.</title>
        <authorList>
            <consortium name="The Broad Institute Genomics Platform"/>
            <consortium name="The Broad Institute Genome Sequencing Center for Infectious Disease"/>
            <person name="Wu L."/>
            <person name="Ma J."/>
        </authorList>
    </citation>
    <scope>NUCLEOTIDE SEQUENCE [LARGE SCALE GENOMIC DNA]</scope>
    <source>
        <strain evidence="3">CGMCC 4.7283</strain>
    </source>
</reference>
<dbReference type="Gene3D" id="2.30.110.10">
    <property type="entry name" value="Electron Transport, Fmn-binding Protein, Chain A"/>
    <property type="match status" value="1"/>
</dbReference>
<accession>A0ABV9KGN0</accession>
<feature type="domain" description="Pyridoxamine 5'-phosphate oxidase N-terminal" evidence="1">
    <location>
        <begin position="44"/>
        <end position="133"/>
    </location>
</feature>
<dbReference type="EMBL" id="JBHSGI010000009">
    <property type="protein sequence ID" value="MFC4669029.1"/>
    <property type="molecule type" value="Genomic_DNA"/>
</dbReference>
<dbReference type="InterPro" id="IPR012349">
    <property type="entry name" value="Split_barrel_FMN-bd"/>
</dbReference>
<evidence type="ECO:0000313" key="3">
    <source>
        <dbReference type="Proteomes" id="UP001595973"/>
    </source>
</evidence>
<name>A0ABV9KGN0_9RHOB</name>